<evidence type="ECO:0000256" key="4">
    <source>
        <dbReference type="ARBA" id="ARBA00022679"/>
    </source>
</evidence>
<dbReference type="PANTHER" id="PTHR30606:SF10">
    <property type="entry name" value="PHOSPHATIDYLINOSITOL MANNOSIDE ACYLTRANSFERASE"/>
    <property type="match status" value="1"/>
</dbReference>
<reference evidence="7 8" key="1">
    <citation type="submission" date="2019-04" db="EMBL/GenBank/DDBJ databases">
        <authorList>
            <person name="Van Vliet M D."/>
        </authorList>
    </citation>
    <scope>NUCLEOTIDE SEQUENCE [LARGE SCALE GENOMIC DNA]</scope>
    <source>
        <strain evidence="7 8">F21</strain>
    </source>
</reference>
<evidence type="ECO:0000313" key="7">
    <source>
        <dbReference type="EMBL" id="VGO20195.1"/>
    </source>
</evidence>
<dbReference type="Proteomes" id="UP000346198">
    <property type="component" value="Unassembled WGS sequence"/>
</dbReference>
<keyword evidence="4 7" id="KW-0808">Transferase</keyword>
<keyword evidence="5" id="KW-0472">Membrane</keyword>
<gene>
    <name evidence="7" type="primary">lpxP</name>
    <name evidence="7" type="ORF">SCARR_02256</name>
</gene>
<keyword evidence="6" id="KW-0012">Acyltransferase</keyword>
<keyword evidence="2" id="KW-1003">Cell membrane</keyword>
<evidence type="ECO:0000313" key="8">
    <source>
        <dbReference type="Proteomes" id="UP000346198"/>
    </source>
</evidence>
<dbReference type="PIRSF" id="PIRSF026649">
    <property type="entry name" value="MsbB"/>
    <property type="match status" value="1"/>
</dbReference>
<dbReference type="Pfam" id="PF03279">
    <property type="entry name" value="Lip_A_acyltrans"/>
    <property type="match status" value="1"/>
</dbReference>
<dbReference type="InterPro" id="IPR004960">
    <property type="entry name" value="LipA_acyltrans"/>
</dbReference>
<dbReference type="EMBL" id="CAAHFH010000001">
    <property type="protein sequence ID" value="VGO20195.1"/>
    <property type="molecule type" value="Genomic_DNA"/>
</dbReference>
<comment type="subcellular location">
    <subcellularLocation>
        <location evidence="1">Cell inner membrane</location>
    </subcellularLocation>
</comment>
<protein>
    <submittedName>
        <fullName evidence="7">Lipid A biosynthesis palmitoleoyltransferase</fullName>
    </submittedName>
</protein>
<keyword evidence="3" id="KW-0997">Cell inner membrane</keyword>
<proteinExistence type="predicted"/>
<evidence type="ECO:0000256" key="5">
    <source>
        <dbReference type="ARBA" id="ARBA00023136"/>
    </source>
</evidence>
<evidence type="ECO:0000256" key="3">
    <source>
        <dbReference type="ARBA" id="ARBA00022519"/>
    </source>
</evidence>
<dbReference type="GO" id="GO:0016746">
    <property type="term" value="F:acyltransferase activity"/>
    <property type="evidence" value="ECO:0007669"/>
    <property type="project" value="UniProtKB-KW"/>
</dbReference>
<keyword evidence="8" id="KW-1185">Reference proteome</keyword>
<evidence type="ECO:0000256" key="6">
    <source>
        <dbReference type="ARBA" id="ARBA00023315"/>
    </source>
</evidence>
<evidence type="ECO:0000256" key="1">
    <source>
        <dbReference type="ARBA" id="ARBA00004533"/>
    </source>
</evidence>
<dbReference type="AlphaFoldDB" id="A0A6C2UIZ9"/>
<dbReference type="CDD" id="cd07984">
    <property type="entry name" value="LPLAT_LABLAT-like"/>
    <property type="match status" value="1"/>
</dbReference>
<name>A0A6C2UIZ9_9BACT</name>
<sequence length="298" mass="34405">MNIRNHIEYGAVVALLGLCRLLPERLIHSLFTSLAKLMHALLGSRRRMALQNMEIAFPEKTDAERKSLVKQAFVHLADSMTLNTLITSGRISNKRLLDCVETEGWERFEAALDNEEGKGVLFISGHLGNWELMPQYVALRRKKPVHVIARKSNNTLMEDRVVRPLRERFGVTVFYKKNAMMRILKAVKRHETTGLLIDQRLNLRQGVPCNFFGRTTGTTGTPALLQIRYGIDVIPVFMIKTSPMKYRMTFGESVAWTDNGKPMEEQVIELTQIHQKLIEDAIRIHPEQWFWMHNRWGI</sequence>
<dbReference type="RefSeq" id="WP_136061633.1">
    <property type="nucleotide sequence ID" value="NZ_CAAHFH010000001.1"/>
</dbReference>
<dbReference type="GO" id="GO:0005886">
    <property type="term" value="C:plasma membrane"/>
    <property type="evidence" value="ECO:0007669"/>
    <property type="project" value="UniProtKB-SubCell"/>
</dbReference>
<accession>A0A6C2UIZ9</accession>
<organism evidence="7 8">
    <name type="scientific">Pontiella sulfatireligans</name>
    <dbReference type="NCBI Taxonomy" id="2750658"/>
    <lineage>
        <taxon>Bacteria</taxon>
        <taxon>Pseudomonadati</taxon>
        <taxon>Kiritimatiellota</taxon>
        <taxon>Kiritimatiellia</taxon>
        <taxon>Kiritimatiellales</taxon>
        <taxon>Pontiellaceae</taxon>
        <taxon>Pontiella</taxon>
    </lineage>
</organism>
<dbReference type="GO" id="GO:0009247">
    <property type="term" value="P:glycolipid biosynthetic process"/>
    <property type="evidence" value="ECO:0007669"/>
    <property type="project" value="UniProtKB-ARBA"/>
</dbReference>
<evidence type="ECO:0000256" key="2">
    <source>
        <dbReference type="ARBA" id="ARBA00022475"/>
    </source>
</evidence>
<dbReference type="PANTHER" id="PTHR30606">
    <property type="entry name" value="LIPID A BIOSYNTHESIS LAUROYL ACYLTRANSFERASE"/>
    <property type="match status" value="1"/>
</dbReference>